<dbReference type="Proteomes" id="UP000216885">
    <property type="component" value="Unassembled WGS sequence"/>
</dbReference>
<name>A0A261TMI2_9BORD</name>
<dbReference type="SUPFAM" id="SSF56801">
    <property type="entry name" value="Acetyl-CoA synthetase-like"/>
    <property type="match status" value="1"/>
</dbReference>
<keyword evidence="2 5" id="KW-0436">Ligase</keyword>
<dbReference type="Pfam" id="PF00501">
    <property type="entry name" value="AMP-binding"/>
    <property type="match status" value="1"/>
</dbReference>
<dbReference type="GO" id="GO:0031956">
    <property type="term" value="F:medium-chain fatty acid-CoA ligase activity"/>
    <property type="evidence" value="ECO:0007669"/>
    <property type="project" value="TreeGrafter"/>
</dbReference>
<accession>A0A261TMI2</accession>
<reference evidence="5 6" key="1">
    <citation type="submission" date="2017-05" db="EMBL/GenBank/DDBJ databases">
        <title>Complete and WGS of Bordetella genogroups.</title>
        <authorList>
            <person name="Spilker T."/>
            <person name="LiPuma J."/>
        </authorList>
    </citation>
    <scope>NUCLEOTIDE SEQUENCE [LARGE SCALE GENOMIC DNA]</scope>
    <source>
        <strain evidence="5 6">AU9919</strain>
    </source>
</reference>
<keyword evidence="6" id="KW-1185">Reference proteome</keyword>
<proteinExistence type="inferred from homology"/>
<evidence type="ECO:0000256" key="2">
    <source>
        <dbReference type="ARBA" id="ARBA00022598"/>
    </source>
</evidence>
<evidence type="ECO:0000259" key="3">
    <source>
        <dbReference type="Pfam" id="PF00501"/>
    </source>
</evidence>
<dbReference type="PROSITE" id="PS00455">
    <property type="entry name" value="AMP_BINDING"/>
    <property type="match status" value="1"/>
</dbReference>
<dbReference type="GO" id="GO:0006631">
    <property type="term" value="P:fatty acid metabolic process"/>
    <property type="evidence" value="ECO:0007669"/>
    <property type="project" value="TreeGrafter"/>
</dbReference>
<dbReference type="Pfam" id="PF13193">
    <property type="entry name" value="AMP-binding_C"/>
    <property type="match status" value="1"/>
</dbReference>
<evidence type="ECO:0000259" key="4">
    <source>
        <dbReference type="Pfam" id="PF13193"/>
    </source>
</evidence>
<dbReference type="InterPro" id="IPR000873">
    <property type="entry name" value="AMP-dep_synth/lig_dom"/>
</dbReference>
<dbReference type="InterPro" id="IPR045851">
    <property type="entry name" value="AMP-bd_C_sf"/>
</dbReference>
<gene>
    <name evidence="5" type="ORF">CAL20_23585</name>
</gene>
<comment type="caution">
    <text evidence="5">The sequence shown here is derived from an EMBL/GenBank/DDBJ whole genome shotgun (WGS) entry which is preliminary data.</text>
</comment>
<evidence type="ECO:0000313" key="5">
    <source>
        <dbReference type="EMBL" id="OZI50809.1"/>
    </source>
</evidence>
<comment type="similarity">
    <text evidence="1">Belongs to the ATP-dependent AMP-binding enzyme family.</text>
</comment>
<evidence type="ECO:0000256" key="1">
    <source>
        <dbReference type="ARBA" id="ARBA00006432"/>
    </source>
</evidence>
<dbReference type="Gene3D" id="3.40.50.12780">
    <property type="entry name" value="N-terminal domain of ligase-like"/>
    <property type="match status" value="1"/>
</dbReference>
<dbReference type="Gene3D" id="3.30.300.30">
    <property type="match status" value="1"/>
</dbReference>
<dbReference type="InterPro" id="IPR042099">
    <property type="entry name" value="ANL_N_sf"/>
</dbReference>
<dbReference type="InterPro" id="IPR020845">
    <property type="entry name" value="AMP-binding_CS"/>
</dbReference>
<dbReference type="InterPro" id="IPR025110">
    <property type="entry name" value="AMP-bd_C"/>
</dbReference>
<dbReference type="OrthoDB" id="9766486at2"/>
<dbReference type="PANTHER" id="PTHR43201">
    <property type="entry name" value="ACYL-COA SYNTHETASE"/>
    <property type="match status" value="1"/>
</dbReference>
<dbReference type="AlphaFoldDB" id="A0A261TMI2"/>
<evidence type="ECO:0000313" key="6">
    <source>
        <dbReference type="Proteomes" id="UP000216885"/>
    </source>
</evidence>
<dbReference type="EMBL" id="NEVQ01000022">
    <property type="protein sequence ID" value="OZI50809.1"/>
    <property type="molecule type" value="Genomic_DNA"/>
</dbReference>
<organism evidence="5 6">
    <name type="scientific">Bordetella genomosp. 4</name>
    <dbReference type="NCBI Taxonomy" id="463044"/>
    <lineage>
        <taxon>Bacteria</taxon>
        <taxon>Pseudomonadati</taxon>
        <taxon>Pseudomonadota</taxon>
        <taxon>Betaproteobacteria</taxon>
        <taxon>Burkholderiales</taxon>
        <taxon>Alcaligenaceae</taxon>
        <taxon>Bordetella</taxon>
    </lineage>
</organism>
<sequence>MNTILTLHDPQTARENYLSGVWHQDTLYSLAREHARVRPNACAVRDPYRRLTWREVLANVDIIAEHLYQGGLRRGDRVAIWLPNRIEAVLIFLACSRNGYVCCPSLHQNYTNAEIVKLLTRIRCKALFAQQGYGADSDHYSIFKESAGISTLKQLYALAPQGAEPASGWLPEGVLPFPDHVSSIGISSAPVLDPDKVVYLAFTSGTTGEPKGVMHSDNTLLANGRALVADWRHDASTILLALSPMSHHIGTVALEQSLVAGIELVLYNPAASRSTLDWALETGATYVMGVPTHAMDMLNALRERGLSQLGNVTVFYMAGAPIPREVAQRFLDLGVKPQNVYGMTENGSHQYTLPTDDSNTIVSTCGRACKGYEIRIFNPENPDLEVAPGETGEIGGKGGVLTLGYYDNQDATEKSFNSSGWFLSGDLGMLDENGCLHVMGRKKDLIIRGGHNIYPSQIEDLAHRHAGIIKSAAFPVPDDRLGEKVCLAVIFASGVSLTADEVLQHLHDAGLSKYDMPEYFLAMEAFPLTPSGKILKRELVEWLKDGRLVPEPVRWKASSASNDVNNAIKERVSL</sequence>
<dbReference type="PANTHER" id="PTHR43201:SF5">
    <property type="entry name" value="MEDIUM-CHAIN ACYL-COA LIGASE ACSF2, MITOCHONDRIAL"/>
    <property type="match status" value="1"/>
</dbReference>
<feature type="domain" description="AMP-dependent synthetase/ligase" evidence="3">
    <location>
        <begin position="32"/>
        <end position="406"/>
    </location>
</feature>
<feature type="domain" description="AMP-binding enzyme C-terminal" evidence="4">
    <location>
        <begin position="458"/>
        <end position="533"/>
    </location>
</feature>
<dbReference type="RefSeq" id="WP_094823537.1">
    <property type="nucleotide sequence ID" value="NZ_NEVO01000016.1"/>
</dbReference>
<protein>
    <submittedName>
        <fullName evidence="5">Cyclohexanecarboxylate-CoA ligase</fullName>
    </submittedName>
</protein>